<dbReference type="PANTHER" id="PTHR23272:SF187">
    <property type="entry name" value="AC9 TRANSPOSASE-RELATED"/>
    <property type="match status" value="1"/>
</dbReference>
<feature type="domain" description="HAT C-terminal dimerisation" evidence="1">
    <location>
        <begin position="306"/>
        <end position="393"/>
    </location>
</feature>
<name>A0ABM0YIU2_CAMSA</name>
<evidence type="ECO:0000259" key="1">
    <source>
        <dbReference type="Pfam" id="PF05699"/>
    </source>
</evidence>
<dbReference type="SUPFAM" id="SSF53098">
    <property type="entry name" value="Ribonuclease H-like"/>
    <property type="match status" value="1"/>
</dbReference>
<protein>
    <submittedName>
        <fullName evidence="3">Zinc finger BED domain-containing protein RICESLEEPER 2-like</fullName>
    </submittedName>
</protein>
<evidence type="ECO:0000313" key="2">
    <source>
        <dbReference type="Proteomes" id="UP000694864"/>
    </source>
</evidence>
<accession>A0ABM0YIU2</accession>
<dbReference type="PANTHER" id="PTHR23272">
    <property type="entry name" value="BED FINGER-RELATED"/>
    <property type="match status" value="1"/>
</dbReference>
<evidence type="ECO:0000313" key="3">
    <source>
        <dbReference type="RefSeq" id="XP_010501571.1"/>
    </source>
</evidence>
<keyword evidence="2" id="KW-1185">Reference proteome</keyword>
<gene>
    <name evidence="3" type="primary">LOC104778847</name>
</gene>
<dbReference type="InterPro" id="IPR008906">
    <property type="entry name" value="HATC_C_dom"/>
</dbReference>
<dbReference type="GeneID" id="104778847"/>
<dbReference type="InterPro" id="IPR012337">
    <property type="entry name" value="RNaseH-like_sf"/>
</dbReference>
<dbReference type="Pfam" id="PF05699">
    <property type="entry name" value="Dimer_Tnp_hAT"/>
    <property type="match status" value="1"/>
</dbReference>
<organism evidence="2 3">
    <name type="scientific">Camelina sativa</name>
    <name type="common">False flax</name>
    <name type="synonym">Myagrum sativum</name>
    <dbReference type="NCBI Taxonomy" id="90675"/>
    <lineage>
        <taxon>Eukaryota</taxon>
        <taxon>Viridiplantae</taxon>
        <taxon>Streptophyta</taxon>
        <taxon>Embryophyta</taxon>
        <taxon>Tracheophyta</taxon>
        <taxon>Spermatophyta</taxon>
        <taxon>Magnoliopsida</taxon>
        <taxon>eudicotyledons</taxon>
        <taxon>Gunneridae</taxon>
        <taxon>Pentapetalae</taxon>
        <taxon>rosids</taxon>
        <taxon>malvids</taxon>
        <taxon>Brassicales</taxon>
        <taxon>Brassicaceae</taxon>
        <taxon>Camelineae</taxon>
        <taxon>Camelina</taxon>
    </lineage>
</organism>
<reference evidence="3" key="2">
    <citation type="submission" date="2025-08" db="UniProtKB">
        <authorList>
            <consortium name="RefSeq"/>
        </authorList>
    </citation>
    <scope>IDENTIFICATION</scope>
    <source>
        <tissue evidence="3">Leaf</tissue>
    </source>
</reference>
<reference evidence="2" key="1">
    <citation type="journal article" date="2014" name="Nat. Commun.">
        <title>The emerging biofuel crop Camelina sativa retains a highly undifferentiated hexaploid genome structure.</title>
        <authorList>
            <person name="Kagale S."/>
            <person name="Koh C."/>
            <person name="Nixon J."/>
            <person name="Bollina V."/>
            <person name="Clarke W.E."/>
            <person name="Tuteja R."/>
            <person name="Spillane C."/>
            <person name="Robinson S.J."/>
            <person name="Links M.G."/>
            <person name="Clarke C."/>
            <person name="Higgins E.E."/>
            <person name="Huebert T."/>
            <person name="Sharpe A.G."/>
            <person name="Parkin I.A."/>
        </authorList>
    </citation>
    <scope>NUCLEOTIDE SEQUENCE [LARGE SCALE GENOMIC DNA]</scope>
    <source>
        <strain evidence="2">cv. DH55</strain>
    </source>
</reference>
<dbReference type="RefSeq" id="XP_010501571.1">
    <property type="nucleotide sequence ID" value="XM_010503269.1"/>
</dbReference>
<dbReference type="Proteomes" id="UP000694864">
    <property type="component" value="Chromosome 3"/>
</dbReference>
<sequence>MMKGPDALVINGEYLHMRCCAHILNLIVRDDLSKAKTSILSIRNAIKYVRSSRDRLKSFFLRVETGNVSRGSLCLDVATRWNSTYLMLAATIKFRVAFEKMLAEDNLYNEYFMETEENAEENSEGDTGENGRKCVGPPTFADWEQVQRLVKFLKIFFNCTLSFSATKTVTSPVCYNELVIIKRNLINLSINGDLLLNTEAMIMRAKFEKYWDGLNNMNLLLYGKDNVESTHLRSSIKSVMKLMYGEYVVKLSGHEPGNSTNGGTITEPGLTTNDLFDLSDDGCYERMDMLYSEMVAETSNEECSSELDIYLLERPVIRTPAVLGMDFDILSWCRRNSSKFPVLSEVARDVLAIQVSSVASESAFSTSGQILDPYRSSMSPHMVETLVCNQQWLRNTISAEKLASLVQMFEELQFHESLASQSEGHPSAHP</sequence>
<proteinExistence type="predicted"/>